<gene>
    <name evidence="2" type="ORF">SODALDRAFT_374785</name>
</gene>
<accession>A0A3N2Q765</accession>
<keyword evidence="1" id="KW-0472">Membrane</keyword>
<dbReference type="AlphaFoldDB" id="A0A3N2Q765"/>
<protein>
    <submittedName>
        <fullName evidence="2">Uncharacterized protein</fullName>
    </submittedName>
</protein>
<keyword evidence="1" id="KW-1133">Transmembrane helix</keyword>
<feature type="transmembrane region" description="Helical" evidence="1">
    <location>
        <begin position="73"/>
        <end position="102"/>
    </location>
</feature>
<organism evidence="2 3">
    <name type="scientific">Sodiomyces alkalinus (strain CBS 110278 / VKM F-3762 / F11)</name>
    <name type="common">Alkaliphilic filamentous fungus</name>
    <dbReference type="NCBI Taxonomy" id="1314773"/>
    <lineage>
        <taxon>Eukaryota</taxon>
        <taxon>Fungi</taxon>
        <taxon>Dikarya</taxon>
        <taxon>Ascomycota</taxon>
        <taxon>Pezizomycotina</taxon>
        <taxon>Sordariomycetes</taxon>
        <taxon>Hypocreomycetidae</taxon>
        <taxon>Glomerellales</taxon>
        <taxon>Plectosphaerellaceae</taxon>
        <taxon>Sodiomyces</taxon>
    </lineage>
</organism>
<keyword evidence="1" id="KW-0812">Transmembrane</keyword>
<name>A0A3N2Q765_SODAK</name>
<dbReference type="EMBL" id="ML119051">
    <property type="protein sequence ID" value="ROT42455.1"/>
    <property type="molecule type" value="Genomic_DNA"/>
</dbReference>
<evidence type="ECO:0000313" key="3">
    <source>
        <dbReference type="Proteomes" id="UP000272025"/>
    </source>
</evidence>
<evidence type="ECO:0000256" key="1">
    <source>
        <dbReference type="SAM" id="Phobius"/>
    </source>
</evidence>
<dbReference type="Proteomes" id="UP000272025">
    <property type="component" value="Unassembled WGS sequence"/>
</dbReference>
<evidence type="ECO:0000313" key="2">
    <source>
        <dbReference type="EMBL" id="ROT42455.1"/>
    </source>
</evidence>
<dbReference type="RefSeq" id="XP_028470261.1">
    <property type="nucleotide sequence ID" value="XM_028614698.1"/>
</dbReference>
<dbReference type="GeneID" id="39583176"/>
<proteinExistence type="predicted"/>
<reference evidence="2 3" key="1">
    <citation type="journal article" date="2018" name="Mol. Ecol.">
        <title>The obligate alkalophilic soda-lake fungus Sodiomyces alkalinus has shifted to a protein diet.</title>
        <authorList>
            <person name="Grum-Grzhimaylo A.A."/>
            <person name="Falkoski D.L."/>
            <person name="van den Heuvel J."/>
            <person name="Valero-Jimenez C.A."/>
            <person name="Min B."/>
            <person name="Choi I.G."/>
            <person name="Lipzen A."/>
            <person name="Daum C.G."/>
            <person name="Aanen D.K."/>
            <person name="Tsang A."/>
            <person name="Henrissat B."/>
            <person name="Bilanenko E.N."/>
            <person name="de Vries R.P."/>
            <person name="van Kan J.A.L."/>
            <person name="Grigoriev I.V."/>
            <person name="Debets A.J.M."/>
        </authorList>
    </citation>
    <scope>NUCLEOTIDE SEQUENCE [LARGE SCALE GENOMIC DNA]</scope>
    <source>
        <strain evidence="2 3">F11</strain>
    </source>
</reference>
<keyword evidence="3" id="KW-1185">Reference proteome</keyword>
<sequence length="313" mass="33388">MGATLGTALCTLDSRLVSPRLNVHILNPRRLLSVLAISDLSPCLAPIHVSFVLVASLSLLAPGRDVGVQRRKLLIAQALCLCLISSLPVLTLGPFFFLFPVLSLSRPMCIPLDWQLRCSLLAGWLATQSVNQLGGQSQGLRMKTRRNKVLALLSALAWAMDVGTGTGMDYSTASTALATTRQPPEKKTKRGEKKTKTKPSLCALRCLSSVFVISSDCVVSVTAHISPRKSPAPPLASRLVLSTLAFGLGLIPCSIFPHLLNHRLAFCVTIRSSTSSASSGPLMTSLRGPCADRLFTDASNAIDEPNPADCGVY</sequence>